<dbReference type="GO" id="GO:0005737">
    <property type="term" value="C:cytoplasm"/>
    <property type="evidence" value="ECO:0007669"/>
    <property type="project" value="TreeGrafter"/>
</dbReference>
<dbReference type="RefSeq" id="XP_018480930.1">
    <property type="nucleotide sequence ID" value="XM_018625428.2"/>
</dbReference>
<dbReference type="InterPro" id="IPR001305">
    <property type="entry name" value="HSP_DnaJ_Cys-rich_dom"/>
</dbReference>
<dbReference type="CDD" id="cd06257">
    <property type="entry name" value="DnaJ"/>
    <property type="match status" value="1"/>
</dbReference>
<dbReference type="SMART" id="SM00271">
    <property type="entry name" value="DnaJ"/>
    <property type="match status" value="1"/>
</dbReference>
<dbReference type="GO" id="GO:0042026">
    <property type="term" value="P:protein refolding"/>
    <property type="evidence" value="ECO:0007669"/>
    <property type="project" value="TreeGrafter"/>
</dbReference>
<reference evidence="2" key="1">
    <citation type="journal article" date="2019" name="Database">
        <title>The radish genome database (RadishGD): an integrated information resource for radish genomics.</title>
        <authorList>
            <person name="Yu H.J."/>
            <person name="Baek S."/>
            <person name="Lee Y.J."/>
            <person name="Cho A."/>
            <person name="Mun J.H."/>
        </authorList>
    </citation>
    <scope>NUCLEOTIDE SEQUENCE [LARGE SCALE GENOMIC DNA]</scope>
    <source>
        <strain evidence="2">cv. WK10039</strain>
    </source>
</reference>
<evidence type="ECO:0000313" key="2">
    <source>
        <dbReference type="Proteomes" id="UP000504610"/>
    </source>
</evidence>
<keyword evidence="2" id="KW-1185">Reference proteome</keyword>
<reference evidence="3 4" key="2">
    <citation type="submission" date="2025-04" db="UniProtKB">
        <authorList>
            <consortium name="RefSeq"/>
        </authorList>
    </citation>
    <scope>IDENTIFICATION</scope>
    <source>
        <tissue evidence="3 4">Leaf</tissue>
    </source>
</reference>
<sequence>MVVTQFRSSQFAVVRAYHPSRIEQNSMRRSQINCLGASRSKMLFSHGTLPLTLISGRNMNGPLRANVFDFLDGISSKESYYILLGVSKYSTFSELKRAYRRLAMTYHPDVNKDDPDAAAKFIDITHAYEVLLQEKKADDDICEDEVITPIKRTRYDWYSLKTLMAKCTTCGGQGQVYISVKNPPLGVKQQAITCSSCSGTGHVFDLRTSDIS</sequence>
<dbReference type="PANTHER" id="PTHR43096:SF63">
    <property type="entry name" value="J DOMAIN-CONTAINING PROTEIN"/>
    <property type="match status" value="1"/>
</dbReference>
<evidence type="ECO:0000313" key="4">
    <source>
        <dbReference type="RefSeq" id="XP_018480929.1"/>
    </source>
</evidence>
<dbReference type="KEGG" id="rsz:108851948"/>
<dbReference type="OrthoDB" id="10250354at2759"/>
<dbReference type="RefSeq" id="XP_018480928.1">
    <property type="nucleotide sequence ID" value="XM_018625426.2"/>
</dbReference>
<dbReference type="Gene3D" id="2.10.230.10">
    <property type="entry name" value="Heat shock protein DnaJ, cysteine-rich domain"/>
    <property type="match status" value="1"/>
</dbReference>
<evidence type="ECO:0000259" key="1">
    <source>
        <dbReference type="PROSITE" id="PS50076"/>
    </source>
</evidence>
<proteinExistence type="predicted"/>
<dbReference type="Gene3D" id="1.10.287.110">
    <property type="entry name" value="DnaJ domain"/>
    <property type="match status" value="1"/>
</dbReference>
<dbReference type="GeneID" id="108851948"/>
<evidence type="ECO:0000313" key="3">
    <source>
        <dbReference type="RefSeq" id="XP_018480928.1"/>
    </source>
</evidence>
<dbReference type="GO" id="GO:0051082">
    <property type="term" value="F:unfolded protein binding"/>
    <property type="evidence" value="ECO:0007669"/>
    <property type="project" value="InterPro"/>
</dbReference>
<dbReference type="CDD" id="cd10719">
    <property type="entry name" value="DnaJ_zf"/>
    <property type="match status" value="1"/>
</dbReference>
<evidence type="ECO:0000313" key="5">
    <source>
        <dbReference type="RefSeq" id="XP_018480930.1"/>
    </source>
</evidence>
<dbReference type="SUPFAM" id="SSF57938">
    <property type="entry name" value="DnaJ/Hsp40 cysteine-rich domain"/>
    <property type="match status" value="1"/>
</dbReference>
<accession>A0A6J0N8T7</accession>
<dbReference type="GO" id="GO:0031072">
    <property type="term" value="F:heat shock protein binding"/>
    <property type="evidence" value="ECO:0007669"/>
    <property type="project" value="InterPro"/>
</dbReference>
<name>A0A6J0N8T7_RAPSA</name>
<dbReference type="AlphaFoldDB" id="A0A6J0N8T7"/>
<organism evidence="2 5">
    <name type="scientific">Raphanus sativus</name>
    <name type="common">Radish</name>
    <name type="synonym">Raphanus raphanistrum var. sativus</name>
    <dbReference type="NCBI Taxonomy" id="3726"/>
    <lineage>
        <taxon>Eukaryota</taxon>
        <taxon>Viridiplantae</taxon>
        <taxon>Streptophyta</taxon>
        <taxon>Embryophyta</taxon>
        <taxon>Tracheophyta</taxon>
        <taxon>Spermatophyta</taxon>
        <taxon>Magnoliopsida</taxon>
        <taxon>eudicotyledons</taxon>
        <taxon>Gunneridae</taxon>
        <taxon>Pentapetalae</taxon>
        <taxon>rosids</taxon>
        <taxon>malvids</taxon>
        <taxon>Brassicales</taxon>
        <taxon>Brassicaceae</taxon>
        <taxon>Brassiceae</taxon>
        <taxon>Raphanus</taxon>
    </lineage>
</organism>
<protein>
    <submittedName>
        <fullName evidence="3 4">Chaperone protein dnaJ A6, chloroplastic isoform X1</fullName>
    </submittedName>
</protein>
<dbReference type="RefSeq" id="XP_018480929.1">
    <property type="nucleotide sequence ID" value="XM_018625427.2"/>
</dbReference>
<dbReference type="InterPro" id="IPR036410">
    <property type="entry name" value="HSP_DnaJ_Cys-rich_dom_sf"/>
</dbReference>
<dbReference type="InterPro" id="IPR036869">
    <property type="entry name" value="J_dom_sf"/>
</dbReference>
<gene>
    <name evidence="3 4 5" type="primary">LOC108851948</name>
</gene>
<dbReference type="Pfam" id="PF00226">
    <property type="entry name" value="DnaJ"/>
    <property type="match status" value="1"/>
</dbReference>
<feature type="domain" description="J" evidence="1">
    <location>
        <begin position="79"/>
        <end position="159"/>
    </location>
</feature>
<dbReference type="SUPFAM" id="SSF46565">
    <property type="entry name" value="Chaperone J-domain"/>
    <property type="match status" value="1"/>
</dbReference>
<dbReference type="Proteomes" id="UP000504610">
    <property type="component" value="Chromosome 4"/>
</dbReference>
<dbReference type="PROSITE" id="PS50076">
    <property type="entry name" value="DNAJ_2"/>
    <property type="match status" value="1"/>
</dbReference>
<dbReference type="InterPro" id="IPR001623">
    <property type="entry name" value="DnaJ_domain"/>
</dbReference>
<dbReference type="PRINTS" id="PR00625">
    <property type="entry name" value="JDOMAIN"/>
</dbReference>
<dbReference type="PANTHER" id="PTHR43096">
    <property type="entry name" value="DNAJ HOMOLOG 1, MITOCHONDRIAL-RELATED"/>
    <property type="match status" value="1"/>
</dbReference>